<gene>
    <name evidence="2" type="ORF">MOV92_07110</name>
</gene>
<accession>A0ABY3XH74</accession>
<feature type="transmembrane region" description="Helical" evidence="1">
    <location>
        <begin position="281"/>
        <end position="305"/>
    </location>
</feature>
<keyword evidence="1" id="KW-0812">Transmembrane</keyword>
<dbReference type="RefSeq" id="WP_057942187.1">
    <property type="nucleotide sequence ID" value="NZ_CP011131.1"/>
</dbReference>
<evidence type="ECO:0000256" key="1">
    <source>
        <dbReference type="SAM" id="Phobius"/>
    </source>
</evidence>
<keyword evidence="3" id="KW-1185">Reference proteome</keyword>
<feature type="transmembrane region" description="Helical" evidence="1">
    <location>
        <begin position="28"/>
        <end position="47"/>
    </location>
</feature>
<name>A0ABY3XH74_9GAMM</name>
<protein>
    <recommendedName>
        <fullName evidence="4">DUF3592 domain-containing protein</fullName>
    </recommendedName>
</protein>
<evidence type="ECO:0000313" key="2">
    <source>
        <dbReference type="EMBL" id="UNP31007.1"/>
    </source>
</evidence>
<feature type="transmembrane region" description="Helical" evidence="1">
    <location>
        <begin position="255"/>
        <end position="275"/>
    </location>
</feature>
<feature type="transmembrane region" description="Helical" evidence="1">
    <location>
        <begin position="53"/>
        <end position="74"/>
    </location>
</feature>
<evidence type="ECO:0000313" key="3">
    <source>
        <dbReference type="Proteomes" id="UP000829194"/>
    </source>
</evidence>
<sequence>MSASPEETQTQPLSQDEIAHLDALKSDGVPTAIAIVVITLVAVMVSWERYGVFWTVVALLAGLAMAALTVLGSYSTSTSLQADIDGGIKRLAAAKVMKVVHGGEQSRYRIELLTQETPPCKLEFTLPEREFFEVEYGEQVQVAYAPASKTVINAVAVGCEYTIGAEDAAWRDAMEPNGSAQARLELRRAKRDAARKLRQAAASAQPADDAPDDLGEHRLQAVASIDSAPPPAAPRITKPLSAQDRDRLAPQRMGGCRIVVFLCVLGLVFAAIWALAGMSGIGAGASAATAAITVVVLGWIGFMLANEDDKVQADLDEGIKVTVCGRISHMHSESSEGGSPYCVITVTTDESPPKAIVFLVESRLYHALLPEDAVRIVYVPVSKTILHLRTDTYSYSLRREESA</sequence>
<dbReference type="Proteomes" id="UP000829194">
    <property type="component" value="Chromosome"/>
</dbReference>
<dbReference type="EMBL" id="CP093547">
    <property type="protein sequence ID" value="UNP31007.1"/>
    <property type="molecule type" value="Genomic_DNA"/>
</dbReference>
<reference evidence="2 3" key="1">
    <citation type="submission" date="2022-03" db="EMBL/GenBank/DDBJ databases">
        <title>Complete genome sequence of Lysobacter capsici VKM B-2533 and Lysobacter gummosus 10.1.1, promising sources of lytic agents.</title>
        <authorList>
            <person name="Tarlachkov S.V."/>
            <person name="Kudryakova I.V."/>
            <person name="Afoshin A.S."/>
            <person name="Leontyevskaya E.A."/>
            <person name="Leontyevskaya N.V."/>
        </authorList>
    </citation>
    <scope>NUCLEOTIDE SEQUENCE [LARGE SCALE GENOMIC DNA]</scope>
    <source>
        <strain evidence="2 3">10.1.1</strain>
    </source>
</reference>
<organism evidence="2 3">
    <name type="scientific">Lysobacter gummosus</name>
    <dbReference type="NCBI Taxonomy" id="262324"/>
    <lineage>
        <taxon>Bacteria</taxon>
        <taxon>Pseudomonadati</taxon>
        <taxon>Pseudomonadota</taxon>
        <taxon>Gammaproteobacteria</taxon>
        <taxon>Lysobacterales</taxon>
        <taxon>Lysobacteraceae</taxon>
        <taxon>Lysobacter</taxon>
    </lineage>
</organism>
<proteinExistence type="predicted"/>
<keyword evidence="1" id="KW-1133">Transmembrane helix</keyword>
<evidence type="ECO:0008006" key="4">
    <source>
        <dbReference type="Google" id="ProtNLM"/>
    </source>
</evidence>
<keyword evidence="1" id="KW-0472">Membrane</keyword>